<accession>A0A3N4J488</accession>
<sequence length="204" mass="23209">MQEDDELELPVLNSTYLECQKGIREWIDKAETFSPTSKVKFQQWAKGTEIVLAEAQLQQESYHAIESQIHQQQICGQTKSCWVIQKGGVITVEGARLRKKEKEERQKMTAIKKAQKDIQIAVNKAKAALYRHGIDARKAEKERKKQVLNIQTHSGIVPPELLIPITNPEKNPTPHDLEALQLPPDLLQALLMLEPTSFNTPTLR</sequence>
<evidence type="ECO:0000313" key="2">
    <source>
        <dbReference type="Proteomes" id="UP000276215"/>
    </source>
</evidence>
<proteinExistence type="predicted"/>
<dbReference type="EMBL" id="ML120706">
    <property type="protein sequence ID" value="RPA88694.1"/>
    <property type="molecule type" value="Genomic_DNA"/>
</dbReference>
<name>A0A3N4J488_9PEZI</name>
<organism evidence="1 2">
    <name type="scientific">Choiromyces venosus 120613-1</name>
    <dbReference type="NCBI Taxonomy" id="1336337"/>
    <lineage>
        <taxon>Eukaryota</taxon>
        <taxon>Fungi</taxon>
        <taxon>Dikarya</taxon>
        <taxon>Ascomycota</taxon>
        <taxon>Pezizomycotina</taxon>
        <taxon>Pezizomycetes</taxon>
        <taxon>Pezizales</taxon>
        <taxon>Tuberaceae</taxon>
        <taxon>Choiromyces</taxon>
    </lineage>
</organism>
<protein>
    <submittedName>
        <fullName evidence="1">Uncharacterized protein</fullName>
    </submittedName>
</protein>
<gene>
    <name evidence="1" type="ORF">L873DRAFT_886547</name>
</gene>
<dbReference type="OrthoDB" id="3440218at2759"/>
<keyword evidence="2" id="KW-1185">Reference proteome</keyword>
<evidence type="ECO:0000313" key="1">
    <source>
        <dbReference type="EMBL" id="RPA88694.1"/>
    </source>
</evidence>
<reference evidence="1 2" key="1">
    <citation type="journal article" date="2018" name="Nat. Ecol. Evol.">
        <title>Pezizomycetes genomes reveal the molecular basis of ectomycorrhizal truffle lifestyle.</title>
        <authorList>
            <person name="Murat C."/>
            <person name="Payen T."/>
            <person name="Noel B."/>
            <person name="Kuo A."/>
            <person name="Morin E."/>
            <person name="Chen J."/>
            <person name="Kohler A."/>
            <person name="Krizsan K."/>
            <person name="Balestrini R."/>
            <person name="Da Silva C."/>
            <person name="Montanini B."/>
            <person name="Hainaut M."/>
            <person name="Levati E."/>
            <person name="Barry K.W."/>
            <person name="Belfiori B."/>
            <person name="Cichocki N."/>
            <person name="Clum A."/>
            <person name="Dockter R.B."/>
            <person name="Fauchery L."/>
            <person name="Guy J."/>
            <person name="Iotti M."/>
            <person name="Le Tacon F."/>
            <person name="Lindquist E.A."/>
            <person name="Lipzen A."/>
            <person name="Malagnac F."/>
            <person name="Mello A."/>
            <person name="Molinier V."/>
            <person name="Miyauchi S."/>
            <person name="Poulain J."/>
            <person name="Riccioni C."/>
            <person name="Rubini A."/>
            <person name="Sitrit Y."/>
            <person name="Splivallo R."/>
            <person name="Traeger S."/>
            <person name="Wang M."/>
            <person name="Zifcakova L."/>
            <person name="Wipf D."/>
            <person name="Zambonelli A."/>
            <person name="Paolocci F."/>
            <person name="Nowrousian M."/>
            <person name="Ottonello S."/>
            <person name="Baldrian P."/>
            <person name="Spatafora J.W."/>
            <person name="Henrissat B."/>
            <person name="Nagy L.G."/>
            <person name="Aury J.M."/>
            <person name="Wincker P."/>
            <person name="Grigoriev I.V."/>
            <person name="Bonfante P."/>
            <person name="Martin F.M."/>
        </authorList>
    </citation>
    <scope>NUCLEOTIDE SEQUENCE [LARGE SCALE GENOMIC DNA]</scope>
    <source>
        <strain evidence="1 2">120613-1</strain>
    </source>
</reference>
<dbReference type="AlphaFoldDB" id="A0A3N4J488"/>
<dbReference type="Proteomes" id="UP000276215">
    <property type="component" value="Unassembled WGS sequence"/>
</dbReference>